<reference evidence="3 8" key="2">
    <citation type="submission" date="2015-09" db="EMBL/GenBank/DDBJ databases">
        <title>Spore heat resistance.</title>
        <authorList>
            <person name="Boekhorst J."/>
            <person name="Berendsen E.M."/>
            <person name="Wells-Bennik M.H."/>
            <person name="Kuipers O.P."/>
        </authorList>
    </citation>
    <scope>NUCLEOTIDE SEQUENCE [LARGE SCALE GENOMIC DNA]</scope>
    <source>
        <strain evidence="3 8">B4122</strain>
    </source>
</reference>
<gene>
    <name evidence="3" type="ORF">B4122_2093</name>
    <name evidence="4" type="ORF">J5227_09090</name>
    <name evidence="5" type="ORF">P5633_13210</name>
    <name evidence="6" type="ORF">QL281_01495</name>
    <name evidence="2" type="ORF">SC09_Contig24orf00299</name>
</gene>
<dbReference type="Proteomes" id="UP001214898">
    <property type="component" value="Chromosome"/>
</dbReference>
<name>A0A0C3KRM5_BACIU</name>
<evidence type="ECO:0000313" key="7">
    <source>
        <dbReference type="Proteomes" id="UP000032247"/>
    </source>
</evidence>
<dbReference type="PATRIC" id="fig|1423.134.peg.224"/>
<dbReference type="Proteomes" id="UP000665181">
    <property type="component" value="Unassembled WGS sequence"/>
</dbReference>
<reference evidence="2 7" key="1">
    <citation type="submission" date="2014-12" db="EMBL/GenBank/DDBJ databases">
        <title>Comparative genome analysis of Bacillus coagulans HM-08, Clostridium butyricum HM-68, Bacillus subtilis HM-66 and Bacillus licheniformis BL-09.</title>
        <authorList>
            <person name="Zhang H."/>
        </authorList>
    </citation>
    <scope>NUCLEOTIDE SEQUENCE [LARGE SCALE GENOMIC DNA]</scope>
    <source>
        <strain evidence="2 7">HM-66</strain>
    </source>
</reference>
<dbReference type="STRING" id="483913.AN935_10805"/>
<proteinExistence type="predicted"/>
<evidence type="ECO:0000313" key="2">
    <source>
        <dbReference type="EMBL" id="KIU11349.1"/>
    </source>
</evidence>
<dbReference type="EMBL" id="JAGFPW010000006">
    <property type="protein sequence ID" value="MBO3794466.1"/>
    <property type="molecule type" value="Genomic_DNA"/>
</dbReference>
<dbReference type="AlphaFoldDB" id="A0A0C3KRM5"/>
<dbReference type="RefSeq" id="WP_003230707.1">
    <property type="nucleotide sequence ID" value="NZ_AP024621.1"/>
</dbReference>
<dbReference type="Proteomes" id="UP000076442">
    <property type="component" value="Unassembled WGS sequence"/>
</dbReference>
<reference evidence="4" key="3">
    <citation type="submission" date="2021-03" db="EMBL/GenBank/DDBJ databases">
        <title>Isolation of Bacillus subtilis from fermented food sample.</title>
        <authorList>
            <person name="Lakshmanan V."/>
            <person name="Athira K."/>
            <person name="Rajagopal K."/>
        </authorList>
    </citation>
    <scope>NUCLEOTIDE SEQUENCE</scope>
    <source>
        <strain evidence="4">S1</strain>
    </source>
</reference>
<feature type="transmembrane region" description="Helical" evidence="1">
    <location>
        <begin position="15"/>
        <end position="34"/>
    </location>
</feature>
<evidence type="ECO:0000256" key="1">
    <source>
        <dbReference type="SAM" id="Phobius"/>
    </source>
</evidence>
<protein>
    <submittedName>
        <fullName evidence="2">Uncharacterized protein</fullName>
    </submittedName>
</protein>
<evidence type="ECO:0000313" key="6">
    <source>
        <dbReference type="EMBL" id="WHM21805.1"/>
    </source>
</evidence>
<dbReference type="EMBL" id="CP120576">
    <property type="protein sequence ID" value="WEY83388.1"/>
    <property type="molecule type" value="Genomic_DNA"/>
</dbReference>
<dbReference type="Proteomes" id="UP000032247">
    <property type="component" value="Unassembled WGS sequence"/>
</dbReference>
<reference evidence="5" key="4">
    <citation type="submission" date="2023-03" db="EMBL/GenBank/DDBJ databases">
        <title>Complete genome sequences of 52 Bacillus and Priestia strains isolated from West-African fermentations and 26 reference strains from the DSMZ collection.</title>
        <authorList>
            <person name="Wiedenbein E.S."/>
            <person name="Canoy T.S."/>
            <person name="Hui Y."/>
            <person name="Parkouda C."/>
            <person name="Dawende C."/>
            <person name="Ametefe E."/>
            <person name="Jespersen L."/>
            <person name="Nielsen D.S."/>
        </authorList>
    </citation>
    <scope>NUCLEOTIDE SEQUENCE</scope>
    <source>
        <strain evidence="5">PRO56</strain>
    </source>
</reference>
<reference evidence="6" key="5">
    <citation type="submission" date="2023-05" db="EMBL/GenBank/DDBJ databases">
        <title>Complete genome sequence of Bacillus subtilis SRCM117797 isolated from Soybean paste.</title>
        <authorList>
            <person name="Abraha H.B."/>
            <person name="Kim K.-P."/>
            <person name="Ryu M.-S."/>
            <person name="Jeong D.-Y."/>
        </authorList>
    </citation>
    <scope>NUCLEOTIDE SEQUENCE</scope>
    <source>
        <strain evidence="6">SRCM117797</strain>
    </source>
</reference>
<dbReference type="Proteomes" id="UP001229422">
    <property type="component" value="Chromosome"/>
</dbReference>
<dbReference type="OrthoDB" id="2941777at2"/>
<dbReference type="EMBL" id="CP125292">
    <property type="protein sequence ID" value="WHM21805.1"/>
    <property type="molecule type" value="Genomic_DNA"/>
</dbReference>
<keyword evidence="1" id="KW-1133">Transmembrane helix</keyword>
<sequence length="42" mass="4913">MTLVIFKGRVGMYKGVFYLFFVVVFLIAFVFSNFKDSLIAHF</sequence>
<organism evidence="2 7">
    <name type="scientific">Bacillus subtilis</name>
    <dbReference type="NCBI Taxonomy" id="1423"/>
    <lineage>
        <taxon>Bacteria</taxon>
        <taxon>Bacillati</taxon>
        <taxon>Bacillota</taxon>
        <taxon>Bacilli</taxon>
        <taxon>Bacillales</taxon>
        <taxon>Bacillaceae</taxon>
        <taxon>Bacillus</taxon>
    </lineage>
</organism>
<dbReference type="EMBL" id="LJZV01000012">
    <property type="protein sequence ID" value="KZD91451.1"/>
    <property type="molecule type" value="Genomic_DNA"/>
</dbReference>
<evidence type="ECO:0000313" key="8">
    <source>
        <dbReference type="Proteomes" id="UP000076442"/>
    </source>
</evidence>
<evidence type="ECO:0000313" key="5">
    <source>
        <dbReference type="EMBL" id="WEY83388.1"/>
    </source>
</evidence>
<evidence type="ECO:0000313" key="4">
    <source>
        <dbReference type="EMBL" id="MBO3794466.1"/>
    </source>
</evidence>
<evidence type="ECO:0000313" key="3">
    <source>
        <dbReference type="EMBL" id="KZD91451.1"/>
    </source>
</evidence>
<keyword evidence="1" id="KW-0472">Membrane</keyword>
<accession>A0A0C3KRM5</accession>
<dbReference type="EMBL" id="JXBC01000003">
    <property type="protein sequence ID" value="KIU11349.1"/>
    <property type="molecule type" value="Genomic_DNA"/>
</dbReference>
<keyword evidence="1" id="KW-0812">Transmembrane</keyword>
<dbReference type="GeneID" id="86873241"/>
<dbReference type="SMR" id="A0A0C3KRM5"/>